<organism evidence="2 3">
    <name type="scientific">Strigamia maritima</name>
    <name type="common">European centipede</name>
    <name type="synonym">Geophilus maritimus</name>
    <dbReference type="NCBI Taxonomy" id="126957"/>
    <lineage>
        <taxon>Eukaryota</taxon>
        <taxon>Metazoa</taxon>
        <taxon>Ecdysozoa</taxon>
        <taxon>Arthropoda</taxon>
        <taxon>Myriapoda</taxon>
        <taxon>Chilopoda</taxon>
        <taxon>Pleurostigmophora</taxon>
        <taxon>Geophilomorpha</taxon>
        <taxon>Linotaeniidae</taxon>
        <taxon>Strigamia</taxon>
    </lineage>
</organism>
<name>T1JD71_STRMM</name>
<reference evidence="3" key="1">
    <citation type="submission" date="2011-05" db="EMBL/GenBank/DDBJ databases">
        <authorList>
            <person name="Richards S.R."/>
            <person name="Qu J."/>
            <person name="Jiang H."/>
            <person name="Jhangiani S.N."/>
            <person name="Agravi P."/>
            <person name="Goodspeed R."/>
            <person name="Gross S."/>
            <person name="Mandapat C."/>
            <person name="Jackson L."/>
            <person name="Mathew T."/>
            <person name="Pu L."/>
            <person name="Thornton R."/>
            <person name="Saada N."/>
            <person name="Wilczek-Boney K.B."/>
            <person name="Lee S."/>
            <person name="Kovar C."/>
            <person name="Wu Y."/>
            <person name="Scherer S.E."/>
            <person name="Worley K.C."/>
            <person name="Muzny D.M."/>
            <person name="Gibbs R."/>
        </authorList>
    </citation>
    <scope>NUCLEOTIDE SEQUENCE</scope>
    <source>
        <strain evidence="3">Brora</strain>
    </source>
</reference>
<dbReference type="AlphaFoldDB" id="T1JD71"/>
<dbReference type="SMART" id="SM00239">
    <property type="entry name" value="C2"/>
    <property type="match status" value="1"/>
</dbReference>
<dbReference type="PANTHER" id="PTHR13076:SF9">
    <property type="entry name" value="COILED-COIL AND C2 DOMAIN-CONTAINING PROTEIN 1-LIKE"/>
    <property type="match status" value="1"/>
</dbReference>
<evidence type="ECO:0000313" key="3">
    <source>
        <dbReference type="Proteomes" id="UP000014500"/>
    </source>
</evidence>
<feature type="domain" description="C2" evidence="1">
    <location>
        <begin position="16"/>
        <end position="155"/>
    </location>
</feature>
<sequence>MEHANKDLMCLKYALKRGDPVPRFHYEMKTFNIVQCFTELNDNDCELTIVRGINYSCSNPKDVDTYVRFEFPFPSENSPKDRTVTVKDTNNPEYNQTFMLSINRKARSLARVFKRYAVKCEVMAKGGFFHSDHCLGIAQVKLAPLESKCFVHDSFDLMDGRKANGGKLEVKIRIREPLLARQVEQIKEKWVVIDQYVIK</sequence>
<dbReference type="PANTHER" id="PTHR13076">
    <property type="entry name" value="COILED-COIL AND C2 DOMAIN-CONTAINING PROTEIN 1-LIKE"/>
    <property type="match status" value="1"/>
</dbReference>
<dbReference type="eggNOG" id="KOG3837">
    <property type="taxonomic scope" value="Eukaryota"/>
</dbReference>
<dbReference type="SUPFAM" id="SSF49562">
    <property type="entry name" value="C2 domain (Calcium/lipid-binding domain, CaLB)"/>
    <property type="match status" value="1"/>
</dbReference>
<dbReference type="InterPro" id="IPR039725">
    <property type="entry name" value="CC2D1A/B"/>
</dbReference>
<dbReference type="InterPro" id="IPR035892">
    <property type="entry name" value="C2_domain_sf"/>
</dbReference>
<accession>T1JD71</accession>
<reference evidence="2" key="2">
    <citation type="submission" date="2015-02" db="UniProtKB">
        <authorList>
            <consortium name="EnsemblMetazoa"/>
        </authorList>
    </citation>
    <scope>IDENTIFICATION</scope>
</reference>
<dbReference type="InterPro" id="IPR000008">
    <property type="entry name" value="C2_dom"/>
</dbReference>
<dbReference type="Gene3D" id="2.60.40.150">
    <property type="entry name" value="C2 domain"/>
    <property type="match status" value="1"/>
</dbReference>
<dbReference type="PROSITE" id="PS50004">
    <property type="entry name" value="C2"/>
    <property type="match status" value="1"/>
</dbReference>
<dbReference type="OMA" id="ESNCEMR"/>
<dbReference type="PhylomeDB" id="T1JD71"/>
<dbReference type="EnsemblMetazoa" id="SMAR011747-RA">
    <property type="protein sequence ID" value="SMAR011747-PA"/>
    <property type="gene ID" value="SMAR011747"/>
</dbReference>
<keyword evidence="3" id="KW-1185">Reference proteome</keyword>
<dbReference type="HOGENOM" id="CLU_103793_0_0_1"/>
<dbReference type="GO" id="GO:0001227">
    <property type="term" value="F:DNA-binding transcription repressor activity, RNA polymerase II-specific"/>
    <property type="evidence" value="ECO:0007669"/>
    <property type="project" value="InterPro"/>
</dbReference>
<evidence type="ECO:0000313" key="2">
    <source>
        <dbReference type="EnsemblMetazoa" id="SMAR011747-PA"/>
    </source>
</evidence>
<proteinExistence type="predicted"/>
<dbReference type="InterPro" id="IPR037772">
    <property type="entry name" value="C2_Freud"/>
</dbReference>
<evidence type="ECO:0000259" key="1">
    <source>
        <dbReference type="PROSITE" id="PS50004"/>
    </source>
</evidence>
<protein>
    <recommendedName>
        <fullName evidence="1">C2 domain-containing protein</fullName>
    </recommendedName>
</protein>
<dbReference type="CDD" id="cd08690">
    <property type="entry name" value="C2_Freud-1"/>
    <property type="match status" value="1"/>
</dbReference>
<dbReference type="STRING" id="126957.T1JD71"/>
<dbReference type="EMBL" id="JH432098">
    <property type="status" value="NOT_ANNOTATED_CDS"/>
    <property type="molecule type" value="Genomic_DNA"/>
</dbReference>
<dbReference type="Proteomes" id="UP000014500">
    <property type="component" value="Unassembled WGS sequence"/>
</dbReference>
<dbReference type="Pfam" id="PF00168">
    <property type="entry name" value="C2"/>
    <property type="match status" value="1"/>
</dbReference>